<feature type="domain" description="Protein kinase" evidence="9">
    <location>
        <begin position="30"/>
        <end position="327"/>
    </location>
</feature>
<dbReference type="InterPro" id="IPR000719">
    <property type="entry name" value="Prot_kinase_dom"/>
</dbReference>
<keyword evidence="2" id="KW-0723">Serine/threonine-protein kinase</keyword>
<dbReference type="InterPro" id="IPR011009">
    <property type="entry name" value="Kinase-like_dom_sf"/>
</dbReference>
<dbReference type="Gene3D" id="1.10.510.10">
    <property type="entry name" value="Transferase(Phosphotransferase) domain 1"/>
    <property type="match status" value="1"/>
</dbReference>
<dbReference type="GO" id="GO:0004674">
    <property type="term" value="F:protein serine/threonine kinase activity"/>
    <property type="evidence" value="ECO:0007669"/>
    <property type="project" value="UniProtKB-KW"/>
</dbReference>
<dbReference type="PROSITE" id="PS50011">
    <property type="entry name" value="PROTEIN_KINASE_DOM"/>
    <property type="match status" value="1"/>
</dbReference>
<keyword evidence="11" id="KW-1185">Reference proteome</keyword>
<dbReference type="Pfam" id="PF00069">
    <property type="entry name" value="Pkinase"/>
    <property type="match status" value="1"/>
</dbReference>
<evidence type="ECO:0000256" key="5">
    <source>
        <dbReference type="ARBA" id="ARBA00022777"/>
    </source>
</evidence>
<dbReference type="EC" id="2.7.11.1" evidence="1"/>
<keyword evidence="3" id="KW-0808">Transferase</keyword>
<reference evidence="10" key="2">
    <citation type="submission" date="2023-05" db="EMBL/GenBank/DDBJ databases">
        <authorList>
            <consortium name="Lawrence Berkeley National Laboratory"/>
            <person name="Steindorff A."/>
            <person name="Hensen N."/>
            <person name="Bonometti L."/>
            <person name="Westerberg I."/>
            <person name="Brannstrom I.O."/>
            <person name="Guillou S."/>
            <person name="Cros-Aarteil S."/>
            <person name="Calhoun S."/>
            <person name="Haridas S."/>
            <person name="Kuo A."/>
            <person name="Mondo S."/>
            <person name="Pangilinan J."/>
            <person name="Riley R."/>
            <person name="Labutti K."/>
            <person name="Andreopoulos B."/>
            <person name="Lipzen A."/>
            <person name="Chen C."/>
            <person name="Yanf M."/>
            <person name="Daum C."/>
            <person name="Ng V."/>
            <person name="Clum A."/>
            <person name="Ohm R."/>
            <person name="Martin F."/>
            <person name="Silar P."/>
            <person name="Natvig D."/>
            <person name="Lalanne C."/>
            <person name="Gautier V."/>
            <person name="Ament-Velasquez S.L."/>
            <person name="Kruys A."/>
            <person name="Hutchinson M.I."/>
            <person name="Powell A.J."/>
            <person name="Barry K."/>
            <person name="Miller A.N."/>
            <person name="Grigoriev I.V."/>
            <person name="Debuchy R."/>
            <person name="Gladieux P."/>
            <person name="Thoren M.H."/>
            <person name="Johannesson H."/>
        </authorList>
    </citation>
    <scope>NUCLEOTIDE SEQUENCE</scope>
    <source>
        <strain evidence="10">CBS 731.68</strain>
    </source>
</reference>
<evidence type="ECO:0000256" key="2">
    <source>
        <dbReference type="ARBA" id="ARBA00022527"/>
    </source>
</evidence>
<keyword evidence="4" id="KW-0547">Nucleotide-binding</keyword>
<dbReference type="GO" id="GO:0005737">
    <property type="term" value="C:cytoplasm"/>
    <property type="evidence" value="ECO:0007669"/>
    <property type="project" value="TreeGrafter"/>
</dbReference>
<dbReference type="GeneID" id="87832011"/>
<evidence type="ECO:0000256" key="1">
    <source>
        <dbReference type="ARBA" id="ARBA00012513"/>
    </source>
</evidence>
<sequence length="330" mass="37171">MQKRLFAVGPRAVQSSAPTLRRRLLSLDQIRLTTQHCSHGFASISSVSTRTWVSAIAQQPLPTGLQLKSSLGKCYVVDKVLSERHAAGRIWYVYRATHHGKQFILKDIITGDFDYVISLHKHVEHSPHRHILVCPHLEKGLLRINIAALSSAAKKAMIRDALASLADLHDKNIIHTNIKSTNIMMDSFKQSNGDLGWCNVQVTDLDAAVILPPKAKGLADRLSENHFWRSPEAWVRGTQNTPSDVYSFAIVNQAESILRRHLSFFASEMEDFEGFIVYHGEDGNPPRLPFGRWQQVEPKFMDLISTVTCMGPSRRITAREALQHPWVAQD</sequence>
<proteinExistence type="predicted"/>
<comment type="catalytic activity">
    <reaction evidence="7">
        <text>L-threonyl-[protein] + ATP = O-phospho-L-threonyl-[protein] + ADP + H(+)</text>
        <dbReference type="Rhea" id="RHEA:46608"/>
        <dbReference type="Rhea" id="RHEA-COMP:11060"/>
        <dbReference type="Rhea" id="RHEA-COMP:11605"/>
        <dbReference type="ChEBI" id="CHEBI:15378"/>
        <dbReference type="ChEBI" id="CHEBI:30013"/>
        <dbReference type="ChEBI" id="CHEBI:30616"/>
        <dbReference type="ChEBI" id="CHEBI:61977"/>
        <dbReference type="ChEBI" id="CHEBI:456216"/>
        <dbReference type="EC" id="2.7.11.1"/>
    </reaction>
</comment>
<evidence type="ECO:0000256" key="8">
    <source>
        <dbReference type="ARBA" id="ARBA00048679"/>
    </source>
</evidence>
<evidence type="ECO:0000256" key="4">
    <source>
        <dbReference type="ARBA" id="ARBA00022741"/>
    </source>
</evidence>
<keyword evidence="6" id="KW-0067">ATP-binding</keyword>
<name>A0AAN6TZF7_9PEZI</name>
<dbReference type="RefSeq" id="XP_062646367.1">
    <property type="nucleotide sequence ID" value="XM_062795242.1"/>
</dbReference>
<evidence type="ECO:0000256" key="7">
    <source>
        <dbReference type="ARBA" id="ARBA00047899"/>
    </source>
</evidence>
<dbReference type="Proteomes" id="UP001302602">
    <property type="component" value="Unassembled WGS sequence"/>
</dbReference>
<keyword evidence="5 10" id="KW-0418">Kinase</keyword>
<accession>A0AAN6TZF7</accession>
<protein>
    <recommendedName>
        <fullName evidence="1">non-specific serine/threonine protein kinase</fullName>
        <ecNumber evidence="1">2.7.11.1</ecNumber>
    </recommendedName>
</protein>
<dbReference type="EMBL" id="MU853230">
    <property type="protein sequence ID" value="KAK4122596.1"/>
    <property type="molecule type" value="Genomic_DNA"/>
</dbReference>
<gene>
    <name evidence="10" type="ORF">N657DRAFT_664504</name>
</gene>
<evidence type="ECO:0000256" key="6">
    <source>
        <dbReference type="ARBA" id="ARBA00022840"/>
    </source>
</evidence>
<reference evidence="10" key="1">
    <citation type="journal article" date="2023" name="Mol. Phylogenet. Evol.">
        <title>Genome-scale phylogeny and comparative genomics of the fungal order Sordariales.</title>
        <authorList>
            <person name="Hensen N."/>
            <person name="Bonometti L."/>
            <person name="Westerberg I."/>
            <person name="Brannstrom I.O."/>
            <person name="Guillou S."/>
            <person name="Cros-Aarteil S."/>
            <person name="Calhoun S."/>
            <person name="Haridas S."/>
            <person name="Kuo A."/>
            <person name="Mondo S."/>
            <person name="Pangilinan J."/>
            <person name="Riley R."/>
            <person name="LaButti K."/>
            <person name="Andreopoulos B."/>
            <person name="Lipzen A."/>
            <person name="Chen C."/>
            <person name="Yan M."/>
            <person name="Daum C."/>
            <person name="Ng V."/>
            <person name="Clum A."/>
            <person name="Steindorff A."/>
            <person name="Ohm R.A."/>
            <person name="Martin F."/>
            <person name="Silar P."/>
            <person name="Natvig D.O."/>
            <person name="Lalanne C."/>
            <person name="Gautier V."/>
            <person name="Ament-Velasquez S.L."/>
            <person name="Kruys A."/>
            <person name="Hutchinson M.I."/>
            <person name="Powell A.J."/>
            <person name="Barry K."/>
            <person name="Miller A.N."/>
            <person name="Grigoriev I.V."/>
            <person name="Debuchy R."/>
            <person name="Gladieux P."/>
            <person name="Hiltunen Thoren M."/>
            <person name="Johannesson H."/>
        </authorList>
    </citation>
    <scope>NUCLEOTIDE SEQUENCE</scope>
    <source>
        <strain evidence="10">CBS 731.68</strain>
    </source>
</reference>
<dbReference type="GO" id="GO:0005524">
    <property type="term" value="F:ATP binding"/>
    <property type="evidence" value="ECO:0007669"/>
    <property type="project" value="UniProtKB-KW"/>
</dbReference>
<comment type="catalytic activity">
    <reaction evidence="8">
        <text>L-seryl-[protein] + ATP = O-phospho-L-seryl-[protein] + ADP + H(+)</text>
        <dbReference type="Rhea" id="RHEA:17989"/>
        <dbReference type="Rhea" id="RHEA-COMP:9863"/>
        <dbReference type="Rhea" id="RHEA-COMP:11604"/>
        <dbReference type="ChEBI" id="CHEBI:15378"/>
        <dbReference type="ChEBI" id="CHEBI:29999"/>
        <dbReference type="ChEBI" id="CHEBI:30616"/>
        <dbReference type="ChEBI" id="CHEBI:83421"/>
        <dbReference type="ChEBI" id="CHEBI:456216"/>
        <dbReference type="EC" id="2.7.11.1"/>
    </reaction>
</comment>
<dbReference type="SUPFAM" id="SSF56112">
    <property type="entry name" value="Protein kinase-like (PK-like)"/>
    <property type="match status" value="1"/>
</dbReference>
<comment type="caution">
    <text evidence="10">The sequence shown here is derived from an EMBL/GenBank/DDBJ whole genome shotgun (WGS) entry which is preliminary data.</text>
</comment>
<dbReference type="AlphaFoldDB" id="A0AAN6TZF7"/>
<dbReference type="PANTHER" id="PTHR24361:SF433">
    <property type="entry name" value="PROTEIN KINASE DOMAIN-CONTAINING PROTEIN"/>
    <property type="match status" value="1"/>
</dbReference>
<evidence type="ECO:0000313" key="10">
    <source>
        <dbReference type="EMBL" id="KAK4122596.1"/>
    </source>
</evidence>
<organism evidence="10 11">
    <name type="scientific">Parathielavia appendiculata</name>
    <dbReference type="NCBI Taxonomy" id="2587402"/>
    <lineage>
        <taxon>Eukaryota</taxon>
        <taxon>Fungi</taxon>
        <taxon>Dikarya</taxon>
        <taxon>Ascomycota</taxon>
        <taxon>Pezizomycotina</taxon>
        <taxon>Sordariomycetes</taxon>
        <taxon>Sordariomycetidae</taxon>
        <taxon>Sordariales</taxon>
        <taxon>Chaetomiaceae</taxon>
        <taxon>Parathielavia</taxon>
    </lineage>
</organism>
<evidence type="ECO:0000259" key="9">
    <source>
        <dbReference type="PROSITE" id="PS50011"/>
    </source>
</evidence>
<dbReference type="InterPro" id="IPR053235">
    <property type="entry name" value="Ser_Thr_kinase"/>
</dbReference>
<evidence type="ECO:0000313" key="11">
    <source>
        <dbReference type="Proteomes" id="UP001302602"/>
    </source>
</evidence>
<evidence type="ECO:0000256" key="3">
    <source>
        <dbReference type="ARBA" id="ARBA00022679"/>
    </source>
</evidence>
<dbReference type="PANTHER" id="PTHR24361">
    <property type="entry name" value="MITOGEN-ACTIVATED KINASE KINASE KINASE"/>
    <property type="match status" value="1"/>
</dbReference>
<dbReference type="SMART" id="SM00220">
    <property type="entry name" value="S_TKc"/>
    <property type="match status" value="1"/>
</dbReference>